<comment type="caution">
    <text evidence="1">The sequence shown here is derived from an EMBL/GenBank/DDBJ whole genome shotgun (WGS) entry which is preliminary data.</text>
</comment>
<gene>
    <name evidence="1" type="ORF">I4J89_39490</name>
</gene>
<name>A0A931CHU6_9ACTN</name>
<reference evidence="1" key="1">
    <citation type="submission" date="2020-11" db="EMBL/GenBank/DDBJ databases">
        <title>Isolation and identification of active actinomycetes.</title>
        <authorList>
            <person name="Sun X."/>
        </authorList>
    </citation>
    <scope>NUCLEOTIDE SEQUENCE</scope>
    <source>
        <strain evidence="1">NEAU-A11</strain>
    </source>
</reference>
<protein>
    <submittedName>
        <fullName evidence="1">Uncharacterized protein</fullName>
    </submittedName>
</protein>
<evidence type="ECO:0000313" key="1">
    <source>
        <dbReference type="EMBL" id="MBG0567548.1"/>
    </source>
</evidence>
<keyword evidence="2" id="KW-1185">Reference proteome</keyword>
<dbReference type="RefSeq" id="WP_196419324.1">
    <property type="nucleotide sequence ID" value="NZ_JADQTO010000028.1"/>
</dbReference>
<evidence type="ECO:0000313" key="2">
    <source>
        <dbReference type="Proteomes" id="UP000598146"/>
    </source>
</evidence>
<proteinExistence type="predicted"/>
<dbReference type="AlphaFoldDB" id="A0A931CHU6"/>
<accession>A0A931CHU6</accession>
<organism evidence="1 2">
    <name type="scientific">Actinoplanes aureus</name>
    <dbReference type="NCBI Taxonomy" id="2792083"/>
    <lineage>
        <taxon>Bacteria</taxon>
        <taxon>Bacillati</taxon>
        <taxon>Actinomycetota</taxon>
        <taxon>Actinomycetes</taxon>
        <taxon>Micromonosporales</taxon>
        <taxon>Micromonosporaceae</taxon>
        <taxon>Actinoplanes</taxon>
    </lineage>
</organism>
<sequence length="61" mass="6241">MIAPLEAADPTSIDLIGGRVVVGKQLTRSALDLVGELGSGHLLPLLLRQVGTVLPCAARPA</sequence>
<dbReference type="EMBL" id="JADQTO010000028">
    <property type="protein sequence ID" value="MBG0567548.1"/>
    <property type="molecule type" value="Genomic_DNA"/>
</dbReference>
<dbReference type="Proteomes" id="UP000598146">
    <property type="component" value="Unassembled WGS sequence"/>
</dbReference>